<accession>A0A0A9BN71</accession>
<sequence length="12" mass="1455">MAFRRAVGYRPM</sequence>
<dbReference type="EMBL" id="GBRH01237183">
    <property type="protein sequence ID" value="JAD60712.1"/>
    <property type="molecule type" value="Transcribed_RNA"/>
</dbReference>
<name>A0A0A9BN71_ARUDO</name>
<organism evidence="1">
    <name type="scientific">Arundo donax</name>
    <name type="common">Giant reed</name>
    <name type="synonym">Donax arundinaceus</name>
    <dbReference type="NCBI Taxonomy" id="35708"/>
    <lineage>
        <taxon>Eukaryota</taxon>
        <taxon>Viridiplantae</taxon>
        <taxon>Streptophyta</taxon>
        <taxon>Embryophyta</taxon>
        <taxon>Tracheophyta</taxon>
        <taxon>Spermatophyta</taxon>
        <taxon>Magnoliopsida</taxon>
        <taxon>Liliopsida</taxon>
        <taxon>Poales</taxon>
        <taxon>Poaceae</taxon>
        <taxon>PACMAD clade</taxon>
        <taxon>Arundinoideae</taxon>
        <taxon>Arundineae</taxon>
        <taxon>Arundo</taxon>
    </lineage>
</organism>
<evidence type="ECO:0000313" key="1">
    <source>
        <dbReference type="EMBL" id="JAD60712.1"/>
    </source>
</evidence>
<reference evidence="1" key="1">
    <citation type="submission" date="2014-09" db="EMBL/GenBank/DDBJ databases">
        <authorList>
            <person name="Magalhaes I.L.F."/>
            <person name="Oliveira U."/>
            <person name="Santos F.R."/>
            <person name="Vidigal T.H.D.A."/>
            <person name="Brescovit A.D."/>
            <person name="Santos A.J."/>
        </authorList>
    </citation>
    <scope>NUCLEOTIDE SEQUENCE</scope>
    <source>
        <tissue evidence="1">Shoot tissue taken approximately 20 cm above the soil surface</tissue>
    </source>
</reference>
<protein>
    <submittedName>
        <fullName evidence="1">Uncharacterized protein</fullName>
    </submittedName>
</protein>
<reference evidence="1" key="2">
    <citation type="journal article" date="2015" name="Data Brief">
        <title>Shoot transcriptome of the giant reed, Arundo donax.</title>
        <authorList>
            <person name="Barrero R.A."/>
            <person name="Guerrero F.D."/>
            <person name="Moolhuijzen P."/>
            <person name="Goolsby J.A."/>
            <person name="Tidwell J."/>
            <person name="Bellgard S.E."/>
            <person name="Bellgard M.I."/>
        </authorList>
    </citation>
    <scope>NUCLEOTIDE SEQUENCE</scope>
    <source>
        <tissue evidence="1">Shoot tissue taken approximately 20 cm above the soil surface</tissue>
    </source>
</reference>
<proteinExistence type="predicted"/>